<organism evidence="1 2">
    <name type="scientific">Pseudomonas phage YMC11/02/R656</name>
    <dbReference type="NCBI Taxonomy" id="1755689"/>
    <lineage>
        <taxon>Viruses</taxon>
        <taxon>Duplodnaviria</taxon>
        <taxon>Heunggongvirae</taxon>
        <taxon>Uroviricota</taxon>
        <taxon>Caudoviricetes</taxon>
        <taxon>Bugaksanvirus</taxon>
        <taxon>Bugaksanvirus R656</taxon>
    </lineage>
</organism>
<dbReference type="Gene3D" id="1.20.120.330">
    <property type="entry name" value="Nucleotidyltransferases domain 2"/>
    <property type="match status" value="1"/>
</dbReference>
<accession>A0A0S2SYA3</accession>
<evidence type="ECO:0008006" key="3">
    <source>
        <dbReference type="Google" id="ProtNLM"/>
    </source>
</evidence>
<evidence type="ECO:0000313" key="1">
    <source>
        <dbReference type="EMBL" id="ALP47931.1"/>
    </source>
</evidence>
<sequence length="123" mass="13558">MSVSSDDILRIARSLLGDADEAFSRTSIGRSYYAAFHEARGTVERLSLAASQGILGGSHEKLIGAFEGKGRGLAKIAARLRLRKLARQKADYDIDEDITPEEAALHLHHCELLIDDLRRLNKS</sequence>
<protein>
    <recommendedName>
        <fullName evidence="3">HEPN domain-containing protein</fullName>
    </recommendedName>
</protein>
<evidence type="ECO:0000313" key="2">
    <source>
        <dbReference type="Proteomes" id="UP000201818"/>
    </source>
</evidence>
<reference evidence="1 2" key="1">
    <citation type="submission" date="2015-10" db="EMBL/GenBank/DDBJ databases">
        <title>Complete Genome Sequence of the Pseudomonas phage YMC11/02/R656_PAE_BP.</title>
        <authorList>
            <person name="Jeon J."/>
            <person name="Yong D."/>
            <person name="Lee K."/>
        </authorList>
    </citation>
    <scope>NUCLEOTIDE SEQUENCE [LARGE SCALE GENOMIC DNA]</scope>
</reference>
<gene>
    <name evidence="1" type="ORF">BPPAER656_01100</name>
</gene>
<dbReference type="Proteomes" id="UP000201818">
    <property type="component" value="Segment"/>
</dbReference>
<proteinExistence type="predicted"/>
<dbReference type="KEGG" id="vg:26516164"/>
<dbReference type="EMBL" id="KT968831">
    <property type="protein sequence ID" value="ALP47931.1"/>
    <property type="molecule type" value="Genomic_DNA"/>
</dbReference>
<dbReference type="RefSeq" id="YP_009187507.1">
    <property type="nucleotide sequence ID" value="NC_028657.1"/>
</dbReference>
<name>A0A0S2SYA3_9CAUD</name>
<dbReference type="GeneID" id="26516164"/>
<keyword evidence="2" id="KW-1185">Reference proteome</keyword>